<reference evidence="1 2" key="1">
    <citation type="submission" date="2017-05" db="EMBL/GenBank/DDBJ databases">
        <authorList>
            <person name="Varghese N."/>
            <person name="Submissions S."/>
        </authorList>
    </citation>
    <scope>NUCLEOTIDE SEQUENCE [LARGE SCALE GENOMIC DNA]</scope>
    <source>
        <strain evidence="1 2">DSM 29371</strain>
    </source>
</reference>
<sequence>MTYEETLNLKIEAEKTIMETGYLYKYLIVPEIEEERIKFFESYNEKKYTDEDCKKYSSNKEYLVWQTLTDESIERIIKESRRRFQ</sequence>
<dbReference type="EMBL" id="FXTC01000002">
    <property type="protein sequence ID" value="SMO54135.1"/>
    <property type="molecule type" value="Genomic_DNA"/>
</dbReference>
<accession>A0A521C464</accession>
<dbReference type="RefSeq" id="WP_142717363.1">
    <property type="nucleotide sequence ID" value="NZ_FXTC01000002.1"/>
</dbReference>
<proteinExistence type="predicted"/>
<keyword evidence="2" id="KW-1185">Reference proteome</keyword>
<evidence type="ECO:0000313" key="1">
    <source>
        <dbReference type="EMBL" id="SMO54135.1"/>
    </source>
</evidence>
<protein>
    <submittedName>
        <fullName evidence="1">Uncharacterized protein</fullName>
    </submittedName>
</protein>
<name>A0A521C464_9FLAO</name>
<gene>
    <name evidence="1" type="ORF">SAMN06265171_102425</name>
</gene>
<organism evidence="1 2">
    <name type="scientific">Chryseobacterium rhizoplanae</name>
    <dbReference type="NCBI Taxonomy" id="1609531"/>
    <lineage>
        <taxon>Bacteria</taxon>
        <taxon>Pseudomonadati</taxon>
        <taxon>Bacteroidota</taxon>
        <taxon>Flavobacteriia</taxon>
        <taxon>Flavobacteriales</taxon>
        <taxon>Weeksellaceae</taxon>
        <taxon>Chryseobacterium group</taxon>
        <taxon>Chryseobacterium</taxon>
    </lineage>
</organism>
<evidence type="ECO:0000313" key="2">
    <source>
        <dbReference type="Proteomes" id="UP000316916"/>
    </source>
</evidence>
<dbReference type="Proteomes" id="UP000316916">
    <property type="component" value="Unassembled WGS sequence"/>
</dbReference>
<dbReference type="AlphaFoldDB" id="A0A521C464"/>